<dbReference type="Pfam" id="PF13649">
    <property type="entry name" value="Methyltransf_25"/>
    <property type="match status" value="1"/>
</dbReference>
<evidence type="ECO:0000259" key="1">
    <source>
        <dbReference type="Pfam" id="PF13649"/>
    </source>
</evidence>
<dbReference type="InterPro" id="IPR041698">
    <property type="entry name" value="Methyltransf_25"/>
</dbReference>
<reference evidence="2 3" key="1">
    <citation type="submission" date="2021-01" db="EMBL/GenBank/DDBJ databases">
        <title>Whole genome shotgun sequence of Catellatospora citrea NBRC 14495.</title>
        <authorList>
            <person name="Komaki H."/>
            <person name="Tamura T."/>
        </authorList>
    </citation>
    <scope>NUCLEOTIDE SEQUENCE [LARGE SCALE GENOMIC DNA]</scope>
    <source>
        <strain evidence="2 3">NBRC 14495</strain>
    </source>
</reference>
<name>A0A8J3KM45_9ACTN</name>
<dbReference type="InterPro" id="IPR029063">
    <property type="entry name" value="SAM-dependent_MTases_sf"/>
</dbReference>
<dbReference type="CDD" id="cd02440">
    <property type="entry name" value="AdoMet_MTases"/>
    <property type="match status" value="1"/>
</dbReference>
<sequence length="234" mass="25081">MGQAYAVTAEFYDLLQATEHLAVTGRLLDRWLGRPEVGVLDVGAGTGLATNLLARRCAVTVHAVEPAASMRAVLLSRLAGQTEVLPRIRVYARKVQDLGLVGVADFAWCLNTMAGLDLSDRAAALRALATALVRGGRLVVQRPPSRAVAGRRDLPSWQLGGDRYSGEVTTTPVGADRVRWQFDYRVSRDGALVRAETEVFDGHLATESGFDAELAAAGFIVVGTDDPDIVVAQR</sequence>
<evidence type="ECO:0000313" key="3">
    <source>
        <dbReference type="Proteomes" id="UP000659904"/>
    </source>
</evidence>
<proteinExistence type="predicted"/>
<organism evidence="2 3">
    <name type="scientific">Catellatospora citrea</name>
    <dbReference type="NCBI Taxonomy" id="53366"/>
    <lineage>
        <taxon>Bacteria</taxon>
        <taxon>Bacillati</taxon>
        <taxon>Actinomycetota</taxon>
        <taxon>Actinomycetes</taxon>
        <taxon>Micromonosporales</taxon>
        <taxon>Micromonosporaceae</taxon>
        <taxon>Catellatospora</taxon>
    </lineage>
</organism>
<keyword evidence="3" id="KW-1185">Reference proteome</keyword>
<evidence type="ECO:0000313" key="2">
    <source>
        <dbReference type="EMBL" id="GIF97749.1"/>
    </source>
</evidence>
<feature type="domain" description="Methyltransferase" evidence="1">
    <location>
        <begin position="39"/>
        <end position="136"/>
    </location>
</feature>
<accession>A0A8J3KM45</accession>
<dbReference type="EMBL" id="BONH01000009">
    <property type="protein sequence ID" value="GIF97749.1"/>
    <property type="molecule type" value="Genomic_DNA"/>
</dbReference>
<protein>
    <recommendedName>
        <fullName evidence="1">Methyltransferase domain-containing protein</fullName>
    </recommendedName>
</protein>
<dbReference type="SUPFAM" id="SSF53335">
    <property type="entry name" value="S-adenosyl-L-methionine-dependent methyltransferases"/>
    <property type="match status" value="1"/>
</dbReference>
<dbReference type="RefSeq" id="WP_120315262.1">
    <property type="nucleotide sequence ID" value="NZ_BONH01000009.1"/>
</dbReference>
<gene>
    <name evidence="2" type="ORF">Cci01nite_28430</name>
</gene>
<dbReference type="Gene3D" id="3.40.50.150">
    <property type="entry name" value="Vaccinia Virus protein VP39"/>
    <property type="match status" value="1"/>
</dbReference>
<dbReference type="Proteomes" id="UP000659904">
    <property type="component" value="Unassembled WGS sequence"/>
</dbReference>
<comment type="caution">
    <text evidence="2">The sequence shown here is derived from an EMBL/GenBank/DDBJ whole genome shotgun (WGS) entry which is preliminary data.</text>
</comment>
<dbReference type="AlphaFoldDB" id="A0A8J3KM45"/>